<keyword evidence="3" id="KW-1185">Reference proteome</keyword>
<reference evidence="2" key="1">
    <citation type="submission" date="2023-10" db="EMBL/GenBank/DDBJ databases">
        <authorList>
            <person name="Chen Y."/>
            <person name="Shah S."/>
            <person name="Dougan E. K."/>
            <person name="Thang M."/>
            <person name="Chan C."/>
        </authorList>
    </citation>
    <scope>NUCLEOTIDE SEQUENCE [LARGE SCALE GENOMIC DNA]</scope>
</reference>
<comment type="caution">
    <text evidence="2">The sequence shown here is derived from an EMBL/GenBank/DDBJ whole genome shotgun (WGS) entry which is preliminary data.</text>
</comment>
<name>A0ABN9TYY1_9DINO</name>
<proteinExistence type="predicted"/>
<dbReference type="EMBL" id="CAUYUJ010015251">
    <property type="protein sequence ID" value="CAK0851569.1"/>
    <property type="molecule type" value="Genomic_DNA"/>
</dbReference>
<evidence type="ECO:0000313" key="3">
    <source>
        <dbReference type="Proteomes" id="UP001189429"/>
    </source>
</evidence>
<dbReference type="InterPro" id="IPR011704">
    <property type="entry name" value="ATPase_dyneun-rel_AAA"/>
</dbReference>
<dbReference type="InterPro" id="IPR039891">
    <property type="entry name" value="VWA8"/>
</dbReference>
<dbReference type="PANTHER" id="PTHR21610:SF9">
    <property type="entry name" value="VON WILLEBRAND FACTOR A DOMAIN-CONTAINING PROTEIN 8"/>
    <property type="match status" value="1"/>
</dbReference>
<protein>
    <recommendedName>
        <fullName evidence="1">ATPase dynein-related AAA domain-containing protein</fullName>
    </recommendedName>
</protein>
<dbReference type="PANTHER" id="PTHR21610">
    <property type="entry name" value="VON WILLEBRAND FACTOR A DOMAIN-CONTAINING PROTEIN 8"/>
    <property type="match status" value="1"/>
</dbReference>
<dbReference type="SUPFAM" id="SSF52540">
    <property type="entry name" value="P-loop containing nucleoside triphosphate hydrolases"/>
    <property type="match status" value="1"/>
</dbReference>
<organism evidence="2 3">
    <name type="scientific">Prorocentrum cordatum</name>
    <dbReference type="NCBI Taxonomy" id="2364126"/>
    <lineage>
        <taxon>Eukaryota</taxon>
        <taxon>Sar</taxon>
        <taxon>Alveolata</taxon>
        <taxon>Dinophyceae</taxon>
        <taxon>Prorocentrales</taxon>
        <taxon>Prorocentraceae</taxon>
        <taxon>Prorocentrum</taxon>
    </lineage>
</organism>
<accession>A0ABN9TYY1</accession>
<evidence type="ECO:0000313" key="2">
    <source>
        <dbReference type="EMBL" id="CAK0851569.1"/>
    </source>
</evidence>
<evidence type="ECO:0000259" key="1">
    <source>
        <dbReference type="Pfam" id="PF07728"/>
    </source>
</evidence>
<dbReference type="InterPro" id="IPR027417">
    <property type="entry name" value="P-loop_NTPase"/>
</dbReference>
<feature type="domain" description="ATPase dynein-related AAA" evidence="1">
    <location>
        <begin position="1"/>
        <end position="130"/>
    </location>
</feature>
<feature type="non-terminal residue" evidence="2">
    <location>
        <position position="156"/>
    </location>
</feature>
<dbReference type="Pfam" id="PF07728">
    <property type="entry name" value="AAA_5"/>
    <property type="match status" value="1"/>
</dbReference>
<sequence length="156" mass="17171">MSSRDLLQRRTTDAGGRTSWVDSPLVRAARSGAVCILDGMHRLRGDVLCALAPLLQDRQASLSVANDPLGAEAELLLRQDRYEALRHRLSDAGSYDEQSNCRVAPIHPSFRVLALAELPTARAPWLTEELSTCFSHHAYPELEPGDVVRVLASLFP</sequence>
<gene>
    <name evidence="2" type="ORF">PCOR1329_LOCUS43691</name>
</gene>
<dbReference type="Proteomes" id="UP001189429">
    <property type="component" value="Unassembled WGS sequence"/>
</dbReference>